<dbReference type="EMBL" id="CAMAPF010000011">
    <property type="protein sequence ID" value="CAH9065056.1"/>
    <property type="molecule type" value="Genomic_DNA"/>
</dbReference>
<protein>
    <submittedName>
        <fullName evidence="1">Uncharacterized protein</fullName>
    </submittedName>
</protein>
<evidence type="ECO:0000313" key="1">
    <source>
        <dbReference type="EMBL" id="CAH9065056.1"/>
    </source>
</evidence>
<proteinExistence type="predicted"/>
<gene>
    <name evidence="1" type="ORF">CEPIT_LOCUS2230</name>
</gene>
<dbReference type="Proteomes" id="UP001152523">
    <property type="component" value="Unassembled WGS sequence"/>
</dbReference>
<accession>A0AAV0C5Q5</accession>
<name>A0AAV0C5Q5_9ASTE</name>
<organism evidence="1 2">
    <name type="scientific">Cuscuta epithymum</name>
    <dbReference type="NCBI Taxonomy" id="186058"/>
    <lineage>
        <taxon>Eukaryota</taxon>
        <taxon>Viridiplantae</taxon>
        <taxon>Streptophyta</taxon>
        <taxon>Embryophyta</taxon>
        <taxon>Tracheophyta</taxon>
        <taxon>Spermatophyta</taxon>
        <taxon>Magnoliopsida</taxon>
        <taxon>eudicotyledons</taxon>
        <taxon>Gunneridae</taxon>
        <taxon>Pentapetalae</taxon>
        <taxon>asterids</taxon>
        <taxon>lamiids</taxon>
        <taxon>Solanales</taxon>
        <taxon>Convolvulaceae</taxon>
        <taxon>Cuscuteae</taxon>
        <taxon>Cuscuta</taxon>
        <taxon>Cuscuta subgen. Cuscuta</taxon>
    </lineage>
</organism>
<comment type="caution">
    <text evidence="1">The sequence shown here is derived from an EMBL/GenBank/DDBJ whole genome shotgun (WGS) entry which is preliminary data.</text>
</comment>
<sequence length="100" mass="11325">MSRDCVFLVGVTERVIHYSWLARQIQPSPSEAPIIRPPPEPLPHSKKKITLKWISFSVAGQTDDPGLNQRAVSSSYWIVLHTKKSDLSNPGFFKKLCPMH</sequence>
<evidence type="ECO:0000313" key="2">
    <source>
        <dbReference type="Proteomes" id="UP001152523"/>
    </source>
</evidence>
<reference evidence="1" key="1">
    <citation type="submission" date="2022-07" db="EMBL/GenBank/DDBJ databases">
        <authorList>
            <person name="Macas J."/>
            <person name="Novak P."/>
            <person name="Neumann P."/>
        </authorList>
    </citation>
    <scope>NUCLEOTIDE SEQUENCE</scope>
</reference>
<keyword evidence="2" id="KW-1185">Reference proteome</keyword>
<dbReference type="AlphaFoldDB" id="A0AAV0C5Q5"/>